<evidence type="ECO:0000256" key="1">
    <source>
        <dbReference type="ARBA" id="ARBA00003926"/>
    </source>
</evidence>
<dbReference type="SUPFAM" id="SSF52540">
    <property type="entry name" value="P-loop containing nucleoside triphosphate hydrolases"/>
    <property type="match status" value="1"/>
</dbReference>
<feature type="transmembrane region" description="Helical" evidence="14">
    <location>
        <begin position="534"/>
        <end position="553"/>
    </location>
</feature>
<keyword evidence="8 14" id="KW-1133">Transmembrane helix</keyword>
<dbReference type="InterPro" id="IPR030389">
    <property type="entry name" value="G_FEOB_dom"/>
</dbReference>
<feature type="transmembrane region" description="Helical" evidence="14">
    <location>
        <begin position="299"/>
        <end position="318"/>
    </location>
</feature>
<sequence length="706" mass="74854">MTQTEARTSADKPAAISTQPGTRSGPVLVPLGIRKAVPSAKACCAEGGTGTAGPDAPVVALVGAPNVGKSTLFNALTGARVTMGNWPGTTVGVARGVWRSTPADKTCDCLDCTCASAEARPVDITMIDLPGAYSLDPVSPDEALTRELLVDGPATEAPDLTVVVADAAHLSRSLYIVTQLRERPIRLVVAVSMLDVARHRGIDVDTFALSQALGCPVVALDPRRRTGIDNLTRIVHEQLSAPAPAPRELDEVPDPSLPPLDADLVREDERFGFIERSVSAGTRDSGQARASLSDKVDRWVTAPIAGPVIFMAVMWGVFQITTSVAAPMQDALDGLFSGPISGAAHWLLGLVGLGDTWVNGLVVDGLVAGVGMLLTFAPLMALMFLLLALLEDSGYMARAAVVTDRMMRALGLPGRAFLPLVVGFGCNVPAISATRILPQARQRILTALLVPFTSCTARLTVYVLVGTTFFGRAAGTVVFAMYLVSIAFVVGVGLILRKTLWRTMGTEPLVLDLPPYQRPTVRLTAMVTWTRLKGFLQTASGIIVATVTLVWLFQSIPAVGQQPFGEVPVEDSAYGVAARAVTPVFAPTGFDQWQTTSALVVGFVAKEAVISSWAQTYALEDPMESGDETSLGARIKADFNTSSDGHPIPAVLAFLVFLCAYTPCVATLAAQKREIGWRWTLFGIGMQLVTAYIGAVAVFQIGRLFW</sequence>
<evidence type="ECO:0000256" key="7">
    <source>
        <dbReference type="ARBA" id="ARBA00022741"/>
    </source>
</evidence>
<keyword evidence="9 14" id="KW-0408">Iron</keyword>
<dbReference type="PRINTS" id="PR00326">
    <property type="entry name" value="GTP1OBG"/>
</dbReference>
<evidence type="ECO:0000256" key="2">
    <source>
        <dbReference type="ARBA" id="ARBA00004651"/>
    </source>
</evidence>
<dbReference type="Pfam" id="PF07670">
    <property type="entry name" value="Gate"/>
    <property type="match status" value="2"/>
</dbReference>
<feature type="transmembrane region" description="Helical" evidence="14">
    <location>
        <begin position="338"/>
        <end position="358"/>
    </location>
</feature>
<dbReference type="PROSITE" id="PS51711">
    <property type="entry name" value="G_FEOB"/>
    <property type="match status" value="1"/>
</dbReference>
<feature type="transmembrane region" description="Helical" evidence="14">
    <location>
        <begin position="477"/>
        <end position="496"/>
    </location>
</feature>
<dbReference type="Proteomes" id="UP001596266">
    <property type="component" value="Unassembled WGS sequence"/>
</dbReference>
<evidence type="ECO:0000256" key="9">
    <source>
        <dbReference type="ARBA" id="ARBA00023004"/>
    </source>
</evidence>
<evidence type="ECO:0000256" key="12">
    <source>
        <dbReference type="ARBA" id="ARBA00023136"/>
    </source>
</evidence>
<keyword evidence="3 14" id="KW-0813">Transport</keyword>
<evidence type="ECO:0000313" key="18">
    <source>
        <dbReference type="Proteomes" id="UP001596266"/>
    </source>
</evidence>
<dbReference type="InterPro" id="IPR003373">
    <property type="entry name" value="Fe2_transport_prot-B"/>
</dbReference>
<evidence type="ECO:0000256" key="15">
    <source>
        <dbReference type="SAM" id="MobiDB-lite"/>
    </source>
</evidence>
<evidence type="ECO:0000256" key="5">
    <source>
        <dbReference type="ARBA" id="ARBA00022496"/>
    </source>
</evidence>
<dbReference type="InterPro" id="IPR011640">
    <property type="entry name" value="Fe2_transport_prot_B_C"/>
</dbReference>
<keyword evidence="7" id="KW-0547">Nucleotide-binding</keyword>
<feature type="transmembrane region" description="Helical" evidence="14">
    <location>
        <begin position="365"/>
        <end position="390"/>
    </location>
</feature>
<keyword evidence="4" id="KW-1003">Cell membrane</keyword>
<feature type="domain" description="FeoB-type G" evidence="16">
    <location>
        <begin position="56"/>
        <end position="241"/>
    </location>
</feature>
<feature type="transmembrane region" description="Helical" evidence="14">
    <location>
        <begin position="444"/>
        <end position="465"/>
    </location>
</feature>
<keyword evidence="12 14" id="KW-0472">Membrane</keyword>
<keyword evidence="5 14" id="KW-0410">Iron transport</keyword>
<evidence type="ECO:0000256" key="13">
    <source>
        <dbReference type="NCBIfam" id="TIGR00437"/>
    </source>
</evidence>
<feature type="region of interest" description="Disordered" evidence="15">
    <location>
        <begin position="1"/>
        <end position="27"/>
    </location>
</feature>
<evidence type="ECO:0000256" key="8">
    <source>
        <dbReference type="ARBA" id="ARBA00022989"/>
    </source>
</evidence>
<dbReference type="NCBIfam" id="TIGR00437">
    <property type="entry name" value="feoB"/>
    <property type="match status" value="1"/>
</dbReference>
<dbReference type="Pfam" id="PF07664">
    <property type="entry name" value="FeoB_C"/>
    <property type="match status" value="1"/>
</dbReference>
<evidence type="ECO:0000256" key="11">
    <source>
        <dbReference type="ARBA" id="ARBA00023134"/>
    </source>
</evidence>
<comment type="subcellular location">
    <subcellularLocation>
        <location evidence="14">Cell inner membrane</location>
        <topology evidence="14">Multi-pass membrane protein</topology>
    </subcellularLocation>
    <subcellularLocation>
        <location evidence="2">Cell membrane</location>
        <topology evidence="2">Multi-pass membrane protein</topology>
    </subcellularLocation>
</comment>
<dbReference type="InterPro" id="IPR011642">
    <property type="entry name" value="Gate_dom"/>
</dbReference>
<comment type="function">
    <text evidence="1 14">Probable transporter of a GTP-driven Fe(2+) uptake system.</text>
</comment>
<comment type="caution">
    <text evidence="17">The sequence shown here is derived from an EMBL/GenBank/DDBJ whole genome shotgun (WGS) entry which is preliminary data.</text>
</comment>
<dbReference type="EMBL" id="JBHSUA010000009">
    <property type="protein sequence ID" value="MFC6396073.1"/>
    <property type="molecule type" value="Genomic_DNA"/>
</dbReference>
<evidence type="ECO:0000256" key="6">
    <source>
        <dbReference type="ARBA" id="ARBA00022692"/>
    </source>
</evidence>
<dbReference type="Gene3D" id="3.40.50.300">
    <property type="entry name" value="P-loop containing nucleotide triphosphate hydrolases"/>
    <property type="match status" value="1"/>
</dbReference>
<feature type="transmembrane region" description="Helical" evidence="14">
    <location>
        <begin position="681"/>
        <end position="701"/>
    </location>
</feature>
<evidence type="ECO:0000256" key="4">
    <source>
        <dbReference type="ARBA" id="ARBA00022475"/>
    </source>
</evidence>
<comment type="similarity">
    <text evidence="14">Belongs to the TRAFAC class TrmE-Era-EngA-EngB-Septin-like GTPase superfamily. FeoB GTPase (TC 9.A.8) family.</text>
</comment>
<proteinExistence type="inferred from homology"/>
<evidence type="ECO:0000256" key="3">
    <source>
        <dbReference type="ARBA" id="ARBA00022448"/>
    </source>
</evidence>
<gene>
    <name evidence="17" type="primary">feoB</name>
    <name evidence="17" type="ORF">ACFP57_03600</name>
</gene>
<dbReference type="PANTHER" id="PTHR43185">
    <property type="entry name" value="FERROUS IRON TRANSPORT PROTEIN B"/>
    <property type="match status" value="1"/>
</dbReference>
<evidence type="ECO:0000256" key="14">
    <source>
        <dbReference type="RuleBase" id="RU362098"/>
    </source>
</evidence>
<evidence type="ECO:0000313" key="17">
    <source>
        <dbReference type="EMBL" id="MFC6396073.1"/>
    </source>
</evidence>
<reference evidence="18" key="1">
    <citation type="journal article" date="2019" name="Int. J. Syst. Evol. Microbiol.">
        <title>The Global Catalogue of Microorganisms (GCM) 10K type strain sequencing project: providing services to taxonomists for standard genome sequencing and annotation.</title>
        <authorList>
            <consortium name="The Broad Institute Genomics Platform"/>
            <consortium name="The Broad Institute Genome Sequencing Center for Infectious Disease"/>
            <person name="Wu L."/>
            <person name="Ma J."/>
        </authorList>
    </citation>
    <scope>NUCLEOTIDE SEQUENCE [LARGE SCALE GENOMIC DNA]</scope>
    <source>
        <strain evidence="18">CGMCC 1.15277</strain>
    </source>
</reference>
<dbReference type="InterPro" id="IPR050860">
    <property type="entry name" value="FeoB_GTPase"/>
</dbReference>
<dbReference type="RefSeq" id="WP_343885310.1">
    <property type="nucleotide sequence ID" value="NZ_BAAAKI010000004.1"/>
</dbReference>
<dbReference type="InterPro" id="IPR027417">
    <property type="entry name" value="P-loop_NTPase"/>
</dbReference>
<keyword evidence="18" id="KW-1185">Reference proteome</keyword>
<evidence type="ECO:0000259" key="16">
    <source>
        <dbReference type="PROSITE" id="PS51711"/>
    </source>
</evidence>
<accession>A0ABW1WZ41</accession>
<keyword evidence="6 14" id="KW-0812">Transmembrane</keyword>
<name>A0ABW1WZ41_9ACTN</name>
<dbReference type="PANTHER" id="PTHR43185:SF1">
    <property type="entry name" value="FE(2+) TRANSPORTER FEOB"/>
    <property type="match status" value="1"/>
</dbReference>
<dbReference type="CDD" id="cd01879">
    <property type="entry name" value="FeoB"/>
    <property type="match status" value="1"/>
</dbReference>
<protein>
    <recommendedName>
        <fullName evidence="13 14">Ferrous iron transport protein B</fullName>
    </recommendedName>
</protein>
<keyword evidence="10" id="KW-0406">Ion transport</keyword>
<dbReference type="Pfam" id="PF02421">
    <property type="entry name" value="FeoB_N"/>
    <property type="match status" value="2"/>
</dbReference>
<dbReference type="InterPro" id="IPR006073">
    <property type="entry name" value="GTP-bd"/>
</dbReference>
<evidence type="ECO:0000256" key="10">
    <source>
        <dbReference type="ARBA" id="ARBA00023065"/>
    </source>
</evidence>
<feature type="transmembrane region" description="Helical" evidence="14">
    <location>
        <begin position="416"/>
        <end position="437"/>
    </location>
</feature>
<organism evidence="17 18">
    <name type="scientific">Luteococcus sanguinis</name>
    <dbReference type="NCBI Taxonomy" id="174038"/>
    <lineage>
        <taxon>Bacteria</taxon>
        <taxon>Bacillati</taxon>
        <taxon>Actinomycetota</taxon>
        <taxon>Actinomycetes</taxon>
        <taxon>Propionibacteriales</taxon>
        <taxon>Propionibacteriaceae</taxon>
        <taxon>Luteococcus</taxon>
    </lineage>
</organism>
<keyword evidence="11 14" id="KW-0342">GTP-binding</keyword>
<feature type="transmembrane region" description="Helical" evidence="14">
    <location>
        <begin position="648"/>
        <end position="669"/>
    </location>
</feature>